<evidence type="ECO:0000313" key="1">
    <source>
        <dbReference type="EMBL" id="WBM81277.1"/>
    </source>
</evidence>
<dbReference type="Proteomes" id="UP001212421">
    <property type="component" value="Chromosome"/>
</dbReference>
<protein>
    <submittedName>
        <fullName evidence="1">Alternate-type signal peptide domain-containing protein</fullName>
    </submittedName>
</protein>
<keyword evidence="2" id="KW-1185">Reference proteome</keyword>
<proteinExistence type="predicted"/>
<evidence type="ECO:0000313" key="2">
    <source>
        <dbReference type="Proteomes" id="UP001212421"/>
    </source>
</evidence>
<accession>A0ABY7NHM5</accession>
<organism evidence="1 2">
    <name type="scientific">Cryobacterium breve</name>
    <dbReference type="NCBI Taxonomy" id="1259258"/>
    <lineage>
        <taxon>Bacteria</taxon>
        <taxon>Bacillati</taxon>
        <taxon>Actinomycetota</taxon>
        <taxon>Actinomycetes</taxon>
        <taxon>Micrococcales</taxon>
        <taxon>Microbacteriaceae</taxon>
        <taxon>Cryobacterium</taxon>
    </lineage>
</organism>
<name>A0ABY7NHM5_9MICO</name>
<dbReference type="NCBIfam" id="TIGR04089">
    <property type="entry name" value="exp_by_SipW_III"/>
    <property type="match status" value="1"/>
</dbReference>
<gene>
    <name evidence="1" type="ORF">KIV56_08925</name>
</gene>
<dbReference type="RefSeq" id="WP_281535998.1">
    <property type="nucleotide sequence ID" value="NZ_CP075584.1"/>
</dbReference>
<dbReference type="NCBIfam" id="TIGR04088">
    <property type="entry name" value="cognate_SipW"/>
    <property type="match status" value="1"/>
</dbReference>
<dbReference type="InterPro" id="IPR024006">
    <property type="entry name" value="Alt_signal_exp_actinobact"/>
</dbReference>
<dbReference type="InterPro" id="IPR023833">
    <property type="entry name" value="Signal_pept_SipW-depend-type"/>
</dbReference>
<reference evidence="1 2" key="1">
    <citation type="submission" date="2021-05" db="EMBL/GenBank/DDBJ databases">
        <authorList>
            <person name="Kumar R."/>
            <person name="Kumar A."/>
            <person name="Mukhia S."/>
        </authorList>
    </citation>
    <scope>NUCLEOTIDE SEQUENCE [LARGE SCALE GENOMIC DNA]</scope>
    <source>
        <strain evidence="1 2">ERMR7:08</strain>
    </source>
</reference>
<dbReference type="EMBL" id="CP075584">
    <property type="protein sequence ID" value="WBM81277.1"/>
    <property type="molecule type" value="Genomic_DNA"/>
</dbReference>
<sequence length="185" mass="17921">MNKLLKGSIAGAVGVVLLLGGAGTFASWNSTVTAGGAAKIAAGTLTVTDPGTTASAGTWASATGPITNIANFLAVPGDVLTYTKTLNVSATGDNLKAILSLSGGAIVASDSAKSVDTTLATILASGAVLTANLVPATGGYTVVNGASTVTVKATLTWPSKAVTVDNPAQGGSVNLSAFSVLLTQN</sequence>